<gene>
    <name evidence="2" type="ORF">EHS15_04610</name>
</gene>
<dbReference type="RefSeq" id="WP_135759379.1">
    <property type="nucleotide sequence ID" value="NZ_RQHW01000014.1"/>
</dbReference>
<organism evidence="2 3">
    <name type="scientific">Leptospira idonii</name>
    <dbReference type="NCBI Taxonomy" id="1193500"/>
    <lineage>
        <taxon>Bacteria</taxon>
        <taxon>Pseudomonadati</taxon>
        <taxon>Spirochaetota</taxon>
        <taxon>Spirochaetia</taxon>
        <taxon>Leptospirales</taxon>
        <taxon>Leptospiraceae</taxon>
        <taxon>Leptospira</taxon>
    </lineage>
</organism>
<proteinExistence type="predicted"/>
<sequence>MELTYAERRYLANAQQYAGLAVTGTSYHSSVPSGQKGLMEELQKQLFINTVASVGNVDKDILNTFIRQELAGIERRRSEAKAQAEATRSTAITAAVTVLTLGAGGFLGPAIQNGLSALGSATASLLGPLANLASTGLPLLQSTANVGAAVIRGAIQAIDGSRNGPEGIVAGLVNGVFGVMTAGGGMDLTRFATAAPLLQNTALGVGVSYDRDNGWGGMLGIGNATQNLSLRLSEYGGARLEGSASIVNGIQINGNYNAATGGFGIGANINAGDGPRSGANLNINYDTIERFSGGISYTDSTTGFGMSYRVDREGNVTISSLLNGVVMGTVTGNGYSNMDMDWVQHNINAAQDRGRLLGQIALLKEDGLSEDQIKNLDEEGLKKAVAKAELNNRLRTVMSEEKLQGLTETQKAALWNVLGPQPTVTQDLISGAMGALGITSLLGFLGLTRRKEGETQTTVGSIASGALVGGFSGLMNLFTNTYEAFNPKTEIDLLSVADRNSLRTNGYYIMTDGTIKVVSLSSEGKLELSTATEEQIEMIYAGNLPVPDQRPSLLGAGLGFLGIGESQTTVGSILSGALSGFGNNILNMFQSIPNTFSNGMNGLSNLFSSSYNSVFSPEDNNVRLSGEILKPEEKQSLEAKGYYISSDGKIMVRSSTLEGDIIISEATLGQQELIRLGIRPTEVFNQQPNIIAAMIGKKPIHENLTEESARLAGFDLANRPGIGQGNYDADFPVNSYFTSLVILTNNLSPSLALALFGNTETYRVHLGDRQHTHTMQSSPDETVEQTRTRVLEEAKALYTLAIDPDIQLSQYDRDRLVGRLIHMVQDSYSKGHTLREGKDQNDGGIVTFFNYLDPANHATHNKYDNVKDHERATEVVTDILKIYDSPIDNSWETMSPILENIFRLNITPPPNNPNTESGAIRA</sequence>
<accession>A0A4R9M0R7</accession>
<evidence type="ECO:0000256" key="1">
    <source>
        <dbReference type="SAM" id="Coils"/>
    </source>
</evidence>
<evidence type="ECO:0000313" key="3">
    <source>
        <dbReference type="Proteomes" id="UP000298058"/>
    </source>
</evidence>
<feature type="coiled-coil region" evidence="1">
    <location>
        <begin position="63"/>
        <end position="90"/>
    </location>
</feature>
<evidence type="ECO:0008006" key="4">
    <source>
        <dbReference type="Google" id="ProtNLM"/>
    </source>
</evidence>
<dbReference type="Proteomes" id="UP000298058">
    <property type="component" value="Unassembled WGS sequence"/>
</dbReference>
<reference evidence="2" key="1">
    <citation type="journal article" date="2019" name="PLoS Negl. Trop. Dis.">
        <title>Revisiting the worldwide diversity of Leptospira species in the environment.</title>
        <authorList>
            <person name="Vincent A.T."/>
            <person name="Schiettekatte O."/>
            <person name="Bourhy P."/>
            <person name="Veyrier F.J."/>
            <person name="Picardeau M."/>
        </authorList>
    </citation>
    <scope>NUCLEOTIDE SEQUENCE [LARGE SCALE GENOMIC DNA]</scope>
    <source>
        <strain evidence="2">201300427</strain>
    </source>
</reference>
<keyword evidence="3" id="KW-1185">Reference proteome</keyword>
<keyword evidence="1" id="KW-0175">Coiled coil</keyword>
<comment type="caution">
    <text evidence="2">The sequence shown here is derived from an EMBL/GenBank/DDBJ whole genome shotgun (WGS) entry which is preliminary data.</text>
</comment>
<dbReference type="AlphaFoldDB" id="A0A4R9M0R7"/>
<name>A0A4R9M0R7_9LEPT</name>
<protein>
    <recommendedName>
        <fullName evidence="4">TIGR04388 family protein</fullName>
    </recommendedName>
</protein>
<dbReference type="OrthoDB" id="345532at2"/>
<dbReference type="EMBL" id="RQHW01000014">
    <property type="protein sequence ID" value="TGN20270.1"/>
    <property type="molecule type" value="Genomic_DNA"/>
</dbReference>
<evidence type="ECO:0000313" key="2">
    <source>
        <dbReference type="EMBL" id="TGN20270.1"/>
    </source>
</evidence>